<dbReference type="PANTHER" id="PTHR32305:SF15">
    <property type="entry name" value="PROTEIN RHSA-RELATED"/>
    <property type="match status" value="1"/>
</dbReference>
<dbReference type="Pfam" id="PF25023">
    <property type="entry name" value="TEN_YD-shell"/>
    <property type="match status" value="1"/>
</dbReference>
<feature type="chain" id="PRO_5003696977" description="Teneurin-like YD-shell domain-containing protein" evidence="3">
    <location>
        <begin position="23"/>
        <end position="304"/>
    </location>
</feature>
<dbReference type="Gene3D" id="2.180.10.10">
    <property type="entry name" value="RHS repeat-associated core"/>
    <property type="match status" value="1"/>
</dbReference>
<feature type="region of interest" description="Disordered" evidence="2">
    <location>
        <begin position="129"/>
        <end position="172"/>
    </location>
</feature>
<keyword evidence="3" id="KW-0732">Signal</keyword>
<gene>
    <name evidence="5" type="ORF">UU7_17172</name>
</gene>
<dbReference type="NCBIfam" id="TIGR03696">
    <property type="entry name" value="Rhs_assc_core"/>
    <property type="match status" value="1"/>
</dbReference>
<dbReference type="InterPro" id="IPR050708">
    <property type="entry name" value="T6SS_VgrG/RHS"/>
</dbReference>
<feature type="compositionally biased region" description="Polar residues" evidence="2">
    <location>
        <begin position="139"/>
        <end position="149"/>
    </location>
</feature>
<evidence type="ECO:0000313" key="6">
    <source>
        <dbReference type="Proteomes" id="UP000003226"/>
    </source>
</evidence>
<sequence length="304" mass="32305">MNKQARCLATLVLWLLAMVAHAGTVTYVYTDAQGTPVMESDAQGHITKRFEYTPYGVAVTSVGAAPDGPGYTGHVNDPETGLVYMQARYYDPSTGRFLSTDPVGPSPGSLFHFNRYDYASNNPVVNIDPDGRADCPGQSRDTCVRSDSGTARDLRSTSGQDTAALKNRSKVETSQKPEKVVALIGTKNVTAQPVAGKIVHTTAKDGVDLTNLPPGTTAVEHSHIDGKTPGVSSDGFVSPGDAQPLGHGIINYAVSNRRVIKYEIVGGRIQVTAIKGSLTAHEANGLERSINQQQSAINTLRPAQ</sequence>
<evidence type="ECO:0000259" key="4">
    <source>
        <dbReference type="Pfam" id="PF25023"/>
    </source>
</evidence>
<evidence type="ECO:0000256" key="3">
    <source>
        <dbReference type="SAM" id="SignalP"/>
    </source>
</evidence>
<evidence type="ECO:0000313" key="5">
    <source>
        <dbReference type="EMBL" id="EIL88203.1"/>
    </source>
</evidence>
<feature type="domain" description="Teneurin-like YD-shell" evidence="4">
    <location>
        <begin position="16"/>
        <end position="124"/>
    </location>
</feature>
<keyword evidence="6" id="KW-1185">Reference proteome</keyword>
<dbReference type="InterPro" id="IPR056823">
    <property type="entry name" value="TEN-like_YD-shell"/>
</dbReference>
<name>I4VLW2_9GAMM</name>
<dbReference type="STRING" id="1163407.UU7_17172"/>
<dbReference type="Proteomes" id="UP000003226">
    <property type="component" value="Unassembled WGS sequence"/>
</dbReference>
<organism evidence="5 6">
    <name type="scientific">Rhodanobacter spathiphylli B39</name>
    <dbReference type="NCBI Taxonomy" id="1163407"/>
    <lineage>
        <taxon>Bacteria</taxon>
        <taxon>Pseudomonadati</taxon>
        <taxon>Pseudomonadota</taxon>
        <taxon>Gammaproteobacteria</taxon>
        <taxon>Lysobacterales</taxon>
        <taxon>Rhodanobacteraceae</taxon>
        <taxon>Rhodanobacter</taxon>
    </lineage>
</organism>
<keyword evidence="1" id="KW-0677">Repeat</keyword>
<evidence type="ECO:0000256" key="1">
    <source>
        <dbReference type="ARBA" id="ARBA00022737"/>
    </source>
</evidence>
<accession>I4VLW2</accession>
<dbReference type="eggNOG" id="COG3209">
    <property type="taxonomic scope" value="Bacteria"/>
</dbReference>
<dbReference type="InterPro" id="IPR022385">
    <property type="entry name" value="Rhs_assc_core"/>
</dbReference>
<evidence type="ECO:0000256" key="2">
    <source>
        <dbReference type="SAM" id="MobiDB-lite"/>
    </source>
</evidence>
<comment type="caution">
    <text evidence="5">The sequence shown here is derived from an EMBL/GenBank/DDBJ whole genome shotgun (WGS) entry which is preliminary data.</text>
</comment>
<proteinExistence type="predicted"/>
<protein>
    <recommendedName>
        <fullName evidence="4">Teneurin-like YD-shell domain-containing protein</fullName>
    </recommendedName>
</protein>
<feature type="signal peptide" evidence="3">
    <location>
        <begin position="1"/>
        <end position="22"/>
    </location>
</feature>
<dbReference type="EMBL" id="AJXT01000105">
    <property type="protein sequence ID" value="EIL88203.1"/>
    <property type="molecule type" value="Genomic_DNA"/>
</dbReference>
<dbReference type="PANTHER" id="PTHR32305">
    <property type="match status" value="1"/>
</dbReference>
<dbReference type="AlphaFoldDB" id="I4VLW2"/>
<reference evidence="5 6" key="1">
    <citation type="journal article" date="2012" name="J. Bacteriol.">
        <title>Genome sequences for six rhodanobacter strains, isolated from soils and the terrestrial subsurface, with variable denitrification capabilities.</title>
        <authorList>
            <person name="Kostka J.E."/>
            <person name="Green S.J."/>
            <person name="Rishishwar L."/>
            <person name="Prakash O."/>
            <person name="Katz L.S."/>
            <person name="Marino-Ramirez L."/>
            <person name="Jordan I.K."/>
            <person name="Munk C."/>
            <person name="Ivanova N."/>
            <person name="Mikhailova N."/>
            <person name="Watson D.B."/>
            <person name="Brown S.D."/>
            <person name="Palumbo A.V."/>
            <person name="Brooks S.C."/>
        </authorList>
    </citation>
    <scope>NUCLEOTIDE SEQUENCE [LARGE SCALE GENOMIC DNA]</scope>
    <source>
        <strain evidence="5 6">B39</strain>
    </source>
</reference>
<dbReference type="RefSeq" id="WP_007810744.1">
    <property type="nucleotide sequence ID" value="NZ_AJXT01000105.1"/>
</dbReference>